<dbReference type="PANTHER" id="PTHR33659">
    <property type="entry name" value="PROTEIN, PUTATIVE-RELATED-RELATED"/>
    <property type="match status" value="1"/>
</dbReference>
<comment type="caution">
    <text evidence="1">The sequence shown here is derived from an EMBL/GenBank/DDBJ whole genome shotgun (WGS) entry which is preliminary data.</text>
</comment>
<accession>A0A6A4NUG9</accession>
<keyword evidence="2" id="KW-1185">Reference proteome</keyword>
<sequence length="67" mass="6476">MAPVTTFKALAVVLVIALLSLAASGEVLSPASAPAPSPDAGASGSVSNSVAMICASLVLSMIAVLKH</sequence>
<dbReference type="AlphaFoldDB" id="A0A6A4NUG9"/>
<protein>
    <submittedName>
        <fullName evidence="1">Uncharacterized protein</fullName>
    </submittedName>
</protein>
<gene>
    <name evidence="1" type="ORF">Lalb_Chr19g0132121</name>
</gene>
<dbReference type="EMBL" id="WOCE01000019">
    <property type="protein sequence ID" value="KAE9592711.1"/>
    <property type="molecule type" value="Genomic_DNA"/>
</dbReference>
<evidence type="ECO:0000313" key="2">
    <source>
        <dbReference type="Proteomes" id="UP000447434"/>
    </source>
</evidence>
<organism evidence="1 2">
    <name type="scientific">Lupinus albus</name>
    <name type="common">White lupine</name>
    <name type="synonym">Lupinus termis</name>
    <dbReference type="NCBI Taxonomy" id="3870"/>
    <lineage>
        <taxon>Eukaryota</taxon>
        <taxon>Viridiplantae</taxon>
        <taxon>Streptophyta</taxon>
        <taxon>Embryophyta</taxon>
        <taxon>Tracheophyta</taxon>
        <taxon>Spermatophyta</taxon>
        <taxon>Magnoliopsida</taxon>
        <taxon>eudicotyledons</taxon>
        <taxon>Gunneridae</taxon>
        <taxon>Pentapetalae</taxon>
        <taxon>rosids</taxon>
        <taxon>fabids</taxon>
        <taxon>Fabales</taxon>
        <taxon>Fabaceae</taxon>
        <taxon>Papilionoideae</taxon>
        <taxon>50 kb inversion clade</taxon>
        <taxon>genistoids sensu lato</taxon>
        <taxon>core genistoids</taxon>
        <taxon>Genisteae</taxon>
        <taxon>Lupinus</taxon>
    </lineage>
</organism>
<proteinExistence type="predicted"/>
<dbReference type="Proteomes" id="UP000447434">
    <property type="component" value="Chromosome 19"/>
</dbReference>
<reference evidence="2" key="1">
    <citation type="journal article" date="2020" name="Nat. Commun.">
        <title>Genome sequence of the cluster root forming white lupin.</title>
        <authorList>
            <person name="Hufnagel B."/>
            <person name="Marques A."/>
            <person name="Soriano A."/>
            <person name="Marques L."/>
            <person name="Divol F."/>
            <person name="Doumas P."/>
            <person name="Sallet E."/>
            <person name="Mancinotti D."/>
            <person name="Carrere S."/>
            <person name="Marande W."/>
            <person name="Arribat S."/>
            <person name="Keller J."/>
            <person name="Huneau C."/>
            <person name="Blein T."/>
            <person name="Aime D."/>
            <person name="Laguerre M."/>
            <person name="Taylor J."/>
            <person name="Schubert V."/>
            <person name="Nelson M."/>
            <person name="Geu-Flores F."/>
            <person name="Crespi M."/>
            <person name="Gallardo-Guerrero K."/>
            <person name="Delaux P.-M."/>
            <person name="Salse J."/>
            <person name="Berges H."/>
            <person name="Guyot R."/>
            <person name="Gouzy J."/>
            <person name="Peret B."/>
        </authorList>
    </citation>
    <scope>NUCLEOTIDE SEQUENCE [LARGE SCALE GENOMIC DNA]</scope>
    <source>
        <strain evidence="2">cv. Amiga</strain>
    </source>
</reference>
<name>A0A6A4NUG9_LUPAL</name>
<dbReference type="PANTHER" id="PTHR33659:SF1">
    <property type="entry name" value="PROTEIN, PUTATIVE-RELATED"/>
    <property type="match status" value="1"/>
</dbReference>
<evidence type="ECO:0000313" key="1">
    <source>
        <dbReference type="EMBL" id="KAE9592711.1"/>
    </source>
</evidence>